<dbReference type="GO" id="GO:0016787">
    <property type="term" value="F:hydrolase activity"/>
    <property type="evidence" value="ECO:0007669"/>
    <property type="project" value="InterPro"/>
</dbReference>
<evidence type="ECO:0000313" key="3">
    <source>
        <dbReference type="EMBL" id="MBI5251214.1"/>
    </source>
</evidence>
<gene>
    <name evidence="3" type="ORF">HY912_17125</name>
</gene>
<dbReference type="EMBL" id="JACRDE010000448">
    <property type="protein sequence ID" value="MBI5251214.1"/>
    <property type="molecule type" value="Genomic_DNA"/>
</dbReference>
<organism evidence="3 4">
    <name type="scientific">Desulfomonile tiedjei</name>
    <dbReference type="NCBI Taxonomy" id="2358"/>
    <lineage>
        <taxon>Bacteria</taxon>
        <taxon>Pseudomonadati</taxon>
        <taxon>Thermodesulfobacteriota</taxon>
        <taxon>Desulfomonilia</taxon>
        <taxon>Desulfomonilales</taxon>
        <taxon>Desulfomonilaceae</taxon>
        <taxon>Desulfomonile</taxon>
    </lineage>
</organism>
<dbReference type="SUPFAM" id="SSF56300">
    <property type="entry name" value="Metallo-dependent phosphatases"/>
    <property type="match status" value="1"/>
</dbReference>
<evidence type="ECO:0000259" key="2">
    <source>
        <dbReference type="Pfam" id="PF00149"/>
    </source>
</evidence>
<reference evidence="3" key="1">
    <citation type="submission" date="2020-07" db="EMBL/GenBank/DDBJ databases">
        <title>Huge and variable diversity of episymbiotic CPR bacteria and DPANN archaea in groundwater ecosystems.</title>
        <authorList>
            <person name="He C.Y."/>
            <person name="Keren R."/>
            <person name="Whittaker M."/>
            <person name="Farag I.F."/>
            <person name="Doudna J."/>
            <person name="Cate J.H.D."/>
            <person name="Banfield J.F."/>
        </authorList>
    </citation>
    <scope>NUCLEOTIDE SEQUENCE</scope>
    <source>
        <strain evidence="3">NC_groundwater_1664_Pr3_B-0.1um_52_9</strain>
    </source>
</reference>
<dbReference type="PANTHER" id="PTHR43143">
    <property type="entry name" value="METALLOPHOSPHOESTERASE, CALCINEURIN SUPERFAMILY"/>
    <property type="match status" value="1"/>
</dbReference>
<keyword evidence="1" id="KW-0732">Signal</keyword>
<accession>A0A9D6V5G9</accession>
<dbReference type="Pfam" id="PF00149">
    <property type="entry name" value="Metallophos"/>
    <property type="match status" value="1"/>
</dbReference>
<feature type="signal peptide" evidence="1">
    <location>
        <begin position="1"/>
        <end position="23"/>
    </location>
</feature>
<feature type="chain" id="PRO_5039709519" evidence="1">
    <location>
        <begin position="24"/>
        <end position="389"/>
    </location>
</feature>
<evidence type="ECO:0000313" key="4">
    <source>
        <dbReference type="Proteomes" id="UP000807825"/>
    </source>
</evidence>
<dbReference type="Proteomes" id="UP000807825">
    <property type="component" value="Unassembled WGS sequence"/>
</dbReference>
<proteinExistence type="predicted"/>
<sequence length="389" mass="43862">MKIKRFIVSLIVLVCLQSTHSSADLRFAVLCDSRSFPEYAKCSENNGGVSLSLGVVVEDIVDKHKSGAIGLMLFPGDMIAGYYMRDASSIAECNRQSLTRWREIVGPVLSAGIALRVTVGNHEVLGFQPSWANILSGKNRPYTPELANFAVFKEVLGDMLAGNPGPTSDMGLTYSFDLDDCHFAVLTAYTMYENNSFSNETIKWLENDLGKAQAERRKIFVVSHPPAFPGGGHMWDSLPFYDPQYDWDGYDGRFGIDHRTERDRFWNILKKHGVIAYFCGHEHNIQVQQVEGVWHVISGGLTPKLYPLNGSENDKRKNTILYNGEFQNQRASVNWPWNNGRKSYAGWCLVNVQSDKVTMEVFGSEKPPKNKSEMDLLKVFELWKTVPEK</sequence>
<name>A0A9D6V5G9_9BACT</name>
<comment type="caution">
    <text evidence="3">The sequence shown here is derived from an EMBL/GenBank/DDBJ whole genome shotgun (WGS) entry which is preliminary data.</text>
</comment>
<dbReference type="AlphaFoldDB" id="A0A9D6V5G9"/>
<dbReference type="Gene3D" id="3.60.21.10">
    <property type="match status" value="1"/>
</dbReference>
<dbReference type="InterPro" id="IPR004843">
    <property type="entry name" value="Calcineurin-like_PHP"/>
</dbReference>
<protein>
    <submittedName>
        <fullName evidence="3">Metallophosphoesterase</fullName>
    </submittedName>
</protein>
<dbReference type="PANTHER" id="PTHR43143:SF1">
    <property type="entry name" value="SERINE_THREONINE-PROTEIN PHOSPHATASE CPPED1"/>
    <property type="match status" value="1"/>
</dbReference>
<feature type="domain" description="Calcineurin-like phosphoesterase" evidence="2">
    <location>
        <begin position="60"/>
        <end position="283"/>
    </location>
</feature>
<evidence type="ECO:0000256" key="1">
    <source>
        <dbReference type="SAM" id="SignalP"/>
    </source>
</evidence>
<dbReference type="InterPro" id="IPR029052">
    <property type="entry name" value="Metallo-depent_PP-like"/>
</dbReference>
<dbReference type="InterPro" id="IPR051918">
    <property type="entry name" value="STPP_CPPED1"/>
</dbReference>